<dbReference type="InterPro" id="IPR036942">
    <property type="entry name" value="Beta-barrel_TonB_sf"/>
</dbReference>
<dbReference type="RefSeq" id="WP_120403026.1">
    <property type="nucleotide sequence ID" value="NZ_RAXV01000025.1"/>
</dbReference>
<evidence type="ECO:0000256" key="4">
    <source>
        <dbReference type="ARBA" id="ARBA00022692"/>
    </source>
</evidence>
<dbReference type="AlphaFoldDB" id="A0A3A8E9Q3"/>
<dbReference type="EMBL" id="RAXV01000025">
    <property type="protein sequence ID" value="RKG30326.1"/>
    <property type="molecule type" value="Genomic_DNA"/>
</dbReference>
<dbReference type="Proteomes" id="UP000282388">
    <property type="component" value="Unassembled WGS sequence"/>
</dbReference>
<dbReference type="Pfam" id="PF07715">
    <property type="entry name" value="Plug"/>
    <property type="match status" value="1"/>
</dbReference>
<dbReference type="SUPFAM" id="SSF56935">
    <property type="entry name" value="Porins"/>
    <property type="match status" value="1"/>
</dbReference>
<organism evidence="11 12">
    <name type="scientific">Acinetobacter tianfuensis</name>
    <dbReference type="NCBI Taxonomy" id="2419603"/>
    <lineage>
        <taxon>Bacteria</taxon>
        <taxon>Pseudomonadati</taxon>
        <taxon>Pseudomonadota</taxon>
        <taxon>Gammaproteobacteria</taxon>
        <taxon>Moraxellales</taxon>
        <taxon>Moraxellaceae</taxon>
        <taxon>Acinetobacter</taxon>
    </lineage>
</organism>
<evidence type="ECO:0000313" key="12">
    <source>
        <dbReference type="Proteomes" id="UP000282388"/>
    </source>
</evidence>
<dbReference type="GO" id="GO:0015344">
    <property type="term" value="F:siderophore uptake transmembrane transporter activity"/>
    <property type="evidence" value="ECO:0007669"/>
    <property type="project" value="TreeGrafter"/>
</dbReference>
<protein>
    <recommendedName>
        <fullName evidence="10">TonB-dependent receptor plug domain-containing protein</fullName>
    </recommendedName>
</protein>
<dbReference type="PROSITE" id="PS52016">
    <property type="entry name" value="TONB_DEPENDENT_REC_3"/>
    <property type="match status" value="1"/>
</dbReference>
<dbReference type="PANTHER" id="PTHR30069:SF29">
    <property type="entry name" value="HEMOGLOBIN AND HEMOGLOBIN-HAPTOGLOBIN-BINDING PROTEIN 1-RELATED"/>
    <property type="match status" value="1"/>
</dbReference>
<evidence type="ECO:0000313" key="11">
    <source>
        <dbReference type="EMBL" id="RKG30326.1"/>
    </source>
</evidence>
<evidence type="ECO:0000256" key="8">
    <source>
        <dbReference type="PROSITE-ProRule" id="PRU01360"/>
    </source>
</evidence>
<evidence type="ECO:0000256" key="9">
    <source>
        <dbReference type="SAM" id="SignalP"/>
    </source>
</evidence>
<dbReference type="GO" id="GO:0009279">
    <property type="term" value="C:cell outer membrane"/>
    <property type="evidence" value="ECO:0007669"/>
    <property type="project" value="UniProtKB-SubCell"/>
</dbReference>
<keyword evidence="6 8" id="KW-0472">Membrane</keyword>
<dbReference type="InterPro" id="IPR037066">
    <property type="entry name" value="Plug_dom_sf"/>
</dbReference>
<keyword evidence="7 8" id="KW-0998">Cell outer membrane</keyword>
<feature type="domain" description="TonB-dependent receptor plug" evidence="10">
    <location>
        <begin position="50"/>
        <end position="168"/>
    </location>
</feature>
<reference evidence="11 12" key="1">
    <citation type="submission" date="2018-09" db="EMBL/GenBank/DDBJ databases">
        <title>The draft genome of Acinetobacter spp. strains.</title>
        <authorList>
            <person name="Qin J."/>
            <person name="Feng Y."/>
            <person name="Zong Z."/>
        </authorList>
    </citation>
    <scope>NUCLEOTIDE SEQUENCE [LARGE SCALE GENOMIC DNA]</scope>
    <source>
        <strain evidence="11 12">WCHAc060012</strain>
    </source>
</reference>
<comment type="caution">
    <text evidence="11">The sequence shown here is derived from an EMBL/GenBank/DDBJ whole genome shotgun (WGS) entry which is preliminary data.</text>
</comment>
<dbReference type="Gene3D" id="2.40.170.20">
    <property type="entry name" value="TonB-dependent receptor, beta-barrel domain"/>
    <property type="match status" value="1"/>
</dbReference>
<proteinExistence type="inferred from homology"/>
<keyword evidence="5 9" id="KW-0732">Signal</keyword>
<dbReference type="OrthoDB" id="9766643at2"/>
<feature type="signal peptide" evidence="9">
    <location>
        <begin position="1"/>
        <end position="23"/>
    </location>
</feature>
<evidence type="ECO:0000256" key="7">
    <source>
        <dbReference type="ARBA" id="ARBA00023237"/>
    </source>
</evidence>
<evidence type="ECO:0000256" key="3">
    <source>
        <dbReference type="ARBA" id="ARBA00022452"/>
    </source>
</evidence>
<keyword evidence="3 8" id="KW-1134">Transmembrane beta strand</keyword>
<comment type="subcellular location">
    <subcellularLocation>
        <location evidence="1 8">Cell outer membrane</location>
        <topology evidence="1 8">Multi-pass membrane protein</topology>
    </subcellularLocation>
</comment>
<dbReference type="PANTHER" id="PTHR30069">
    <property type="entry name" value="TONB-DEPENDENT OUTER MEMBRANE RECEPTOR"/>
    <property type="match status" value="1"/>
</dbReference>
<evidence type="ECO:0000256" key="5">
    <source>
        <dbReference type="ARBA" id="ARBA00022729"/>
    </source>
</evidence>
<sequence>MQFVQSKLSLSICAALFPVFAFAENENTQVEVTFNTIVVEAKKTDAIGQTTYSKEDLEKTPNSSKNITDFLKVNPNVQFDHSVRSGLNQGELSASDISINGSQPYENKILINGMSINNNINPIGAKESNDPNSLMGSSQTVAVNTDLLCSITVLDSNVRAEYGEFTGGVVSAETCKPATAVGKIHGSISYDYTSDHWSKINFSSPEEQSNFEESTTESNQPFFTKQGISANIYGNLSEQLGFNAFGSFRNSDIPLKTTLKDPTAFEQNRTASNAGLELFYTPNDKTALKIGTQFFENDGKYFKANIKDSESTHRSDSQSIYTQLDNHFDQFQLTQQLNYQNQTAERNAALHSYNWAKSAAKDWSTLNGLQQQGHLGDLKQQEEKIEYSIKTLFKPITTVFGLHNFKIGAGYGHYNASSERANNTYVYSSRTDTTSCVNGTEELIACNDSSTKNNTFGQRMTYLAHEIDVSQDRVHLFAEDNVQFNNYLSTTLGLRADYDSLTKDMNLAPRSSFSYRPFGDQRLHILTGWNRYYGLNSFSNELLDRVDQYQIRENRQKDSAGLWTNNWTEDQTYAGPTATYRSDLKTPHSDEIVLGLNGEYQNLNWGLKWVNRNNKDQLKQTILEKNSEITGNISQNTKSYDNSGRSASDIYTFNIKNIEALQFKNSQHYFSLAADYSQSARNFETYAASIINGTAQAMYDGKLIDAEDVPSSNYNIPWTVRATWNIGFNNFPLQISNFLSYKSTYDVMKKISYLHKDSYKDESGNAYDTYVPFENKSAFSWDIRTAYKLPIAKQYEGVLGLTINNLTNKNNTITATNGTSSPEIGRQFIADVTFKF</sequence>
<keyword evidence="4 8" id="KW-0812">Transmembrane</keyword>
<evidence type="ECO:0000256" key="1">
    <source>
        <dbReference type="ARBA" id="ARBA00004571"/>
    </source>
</evidence>
<dbReference type="Gene3D" id="2.170.130.10">
    <property type="entry name" value="TonB-dependent receptor, plug domain"/>
    <property type="match status" value="1"/>
</dbReference>
<comment type="similarity">
    <text evidence="8">Belongs to the TonB-dependent receptor family.</text>
</comment>
<name>A0A3A8E9Q3_9GAMM</name>
<evidence type="ECO:0000256" key="6">
    <source>
        <dbReference type="ARBA" id="ARBA00023136"/>
    </source>
</evidence>
<gene>
    <name evidence="11" type="ORF">D7V32_11615</name>
</gene>
<keyword evidence="2 8" id="KW-0813">Transport</keyword>
<evidence type="ECO:0000259" key="10">
    <source>
        <dbReference type="Pfam" id="PF07715"/>
    </source>
</evidence>
<feature type="chain" id="PRO_5017346188" description="TonB-dependent receptor plug domain-containing protein" evidence="9">
    <location>
        <begin position="24"/>
        <end position="836"/>
    </location>
</feature>
<accession>A0A3A8E9Q3</accession>
<dbReference type="InterPro" id="IPR039426">
    <property type="entry name" value="TonB-dep_rcpt-like"/>
</dbReference>
<keyword evidence="12" id="KW-1185">Reference proteome</keyword>
<dbReference type="InterPro" id="IPR012910">
    <property type="entry name" value="Plug_dom"/>
</dbReference>
<dbReference type="GO" id="GO:0044718">
    <property type="term" value="P:siderophore transmembrane transport"/>
    <property type="evidence" value="ECO:0007669"/>
    <property type="project" value="TreeGrafter"/>
</dbReference>
<evidence type="ECO:0000256" key="2">
    <source>
        <dbReference type="ARBA" id="ARBA00022448"/>
    </source>
</evidence>